<dbReference type="GO" id="GO:0000082">
    <property type="term" value="P:G1/S transition of mitotic cell cycle"/>
    <property type="evidence" value="ECO:0007669"/>
    <property type="project" value="TreeGrafter"/>
</dbReference>
<evidence type="ECO:0000256" key="5">
    <source>
        <dbReference type="ARBA" id="ARBA00039612"/>
    </source>
</evidence>
<reference evidence="10 11" key="1">
    <citation type="submission" date="2021-06" db="EMBL/GenBank/DDBJ databases">
        <title>Genome sequence of Babesia caballi.</title>
        <authorList>
            <person name="Yamagishi J."/>
            <person name="Kidaka T."/>
            <person name="Ochi A."/>
        </authorList>
    </citation>
    <scope>NUCLEOTIDE SEQUENCE [LARGE SCALE GENOMIC DNA]</scope>
    <source>
        <strain evidence="10">USDA-D6B2</strain>
    </source>
</reference>
<proteinExistence type="inferred from homology"/>
<evidence type="ECO:0000256" key="7">
    <source>
        <dbReference type="ARBA" id="ARBA00042858"/>
    </source>
</evidence>
<evidence type="ECO:0000259" key="9">
    <source>
        <dbReference type="PROSITE" id="PS50011"/>
    </source>
</evidence>
<keyword evidence="10" id="KW-0808">Transferase</keyword>
<dbReference type="InterPro" id="IPR000719">
    <property type="entry name" value="Prot_kinase_dom"/>
</dbReference>
<dbReference type="PROSITE" id="PS50011">
    <property type="entry name" value="PROTEIN_KINASE_DOM"/>
    <property type="match status" value="1"/>
</dbReference>
<accession>A0AAV4LQV1</accession>
<dbReference type="Gene3D" id="1.10.510.10">
    <property type="entry name" value="Transferase(Phosphotransferase) domain 1"/>
    <property type="match status" value="1"/>
</dbReference>
<comment type="similarity">
    <text evidence="1">Belongs to the protein kinase superfamily. CMGC Ser/Thr protein kinase family. CDC2/CDKX subfamily.</text>
</comment>
<gene>
    <name evidence="10" type="ORF">BcabD6B2_15380</name>
</gene>
<dbReference type="GO" id="GO:0005737">
    <property type="term" value="C:cytoplasm"/>
    <property type="evidence" value="ECO:0007669"/>
    <property type="project" value="TreeGrafter"/>
</dbReference>
<keyword evidence="11" id="KW-1185">Reference proteome</keyword>
<comment type="subunit">
    <text evidence="4">May form a complex composed of at least the catalytic subunit CRK2 and a cyclin.</text>
</comment>
<dbReference type="Proteomes" id="UP001497744">
    <property type="component" value="Unassembled WGS sequence"/>
</dbReference>
<dbReference type="GO" id="GO:0030332">
    <property type="term" value="F:cyclin binding"/>
    <property type="evidence" value="ECO:0007669"/>
    <property type="project" value="TreeGrafter"/>
</dbReference>
<dbReference type="PANTHER" id="PTHR24056:SF550">
    <property type="entry name" value="CHROMOSOME UNDETERMINED SCAFFOLD_44, WHOLE GENOME SHOTGUN SEQUENCE"/>
    <property type="match status" value="1"/>
</dbReference>
<dbReference type="GO" id="GO:0010468">
    <property type="term" value="P:regulation of gene expression"/>
    <property type="evidence" value="ECO:0007669"/>
    <property type="project" value="TreeGrafter"/>
</dbReference>
<dbReference type="PANTHER" id="PTHR24056">
    <property type="entry name" value="CELL DIVISION PROTEIN KINASE"/>
    <property type="match status" value="1"/>
</dbReference>
<protein>
    <recommendedName>
        <fullName evidence="5">Cyclin-dependent kinase 2 homolog</fullName>
    </recommendedName>
    <alternativeName>
        <fullName evidence="6">Cell division control protein 2 homolog</fullName>
    </alternativeName>
    <alternativeName>
        <fullName evidence="7">cdc2-related kinase 2</fullName>
    </alternativeName>
</protein>
<dbReference type="EMBL" id="BPLF01000001">
    <property type="protein sequence ID" value="GIX62103.1"/>
    <property type="molecule type" value="Genomic_DNA"/>
</dbReference>
<evidence type="ECO:0000313" key="10">
    <source>
        <dbReference type="EMBL" id="GIX62103.1"/>
    </source>
</evidence>
<dbReference type="InterPro" id="IPR050108">
    <property type="entry name" value="CDK"/>
</dbReference>
<sequence>MDCGRACREISAQHINAHVTSMEGYGWPGEERSPLQYELDWRTGGYYGAATQDGYVHAVPMARATSGVYPYGIGTAYAQTAAGGYPRPGPAKRRSDAVFVEPPGGKRVCMVSNGRLQVSDRTLHRVMKPNTDGPMPSDAVTCSCGERNRCPPAPFPMNAMMVGQVQSVGHVQRPMPNPVADSMLSYPQIKMLSTCRVPTASSDAPRGQRFFNFDWPSKDSVIVYLNNDQEIVDVHGWRYVDTLGEGSYGKVYFVRNEFTGEESAFKRMLLHKTGGISPAIMREIHSLKSLDHANVIKLNRVYIGDCRVYLSFPRIDGGNLRQFLEKHYPQGMPLNEVRVIAKQLINAVAHIHSKCIIHRDIKPENILVQTEEVPESCVPDVMYPKEGTRTGPEIIGGNNGGATDLPCNGVRDAKPTIKRVMITDFGLSRIHKSVDVPLFYGDDTKMMNSPMSPEVVTLCYRPPELLLGDFHYSFSVDMWSLGCVIFELLTGKPIFEERTEFALLIAMFKRFGTPNEEDWPNVATLPFMNPVLPDMKKTTSLVECVGKADAQCMDLLERLFALSPKKRIAAQEALRHPWIAKS</sequence>
<evidence type="ECO:0000256" key="3">
    <source>
        <dbReference type="ARBA" id="ARBA00022840"/>
    </source>
</evidence>
<comment type="caution">
    <text evidence="10">The sequence shown here is derived from an EMBL/GenBank/DDBJ whole genome shotgun (WGS) entry which is preliminary data.</text>
</comment>
<evidence type="ECO:0000313" key="11">
    <source>
        <dbReference type="Proteomes" id="UP001497744"/>
    </source>
</evidence>
<dbReference type="Pfam" id="PF00069">
    <property type="entry name" value="Pkinase"/>
    <property type="match status" value="1"/>
</dbReference>
<dbReference type="GO" id="GO:0007165">
    <property type="term" value="P:signal transduction"/>
    <property type="evidence" value="ECO:0007669"/>
    <property type="project" value="TreeGrafter"/>
</dbReference>
<evidence type="ECO:0000256" key="2">
    <source>
        <dbReference type="ARBA" id="ARBA00022741"/>
    </source>
</evidence>
<dbReference type="SUPFAM" id="SSF56112">
    <property type="entry name" value="Protein kinase-like (PK-like)"/>
    <property type="match status" value="1"/>
</dbReference>
<dbReference type="GO" id="GO:0000307">
    <property type="term" value="C:cyclin-dependent protein kinase holoenzyme complex"/>
    <property type="evidence" value="ECO:0007669"/>
    <property type="project" value="TreeGrafter"/>
</dbReference>
<dbReference type="PROSITE" id="PS00108">
    <property type="entry name" value="PROTEIN_KINASE_ST"/>
    <property type="match status" value="1"/>
</dbReference>
<evidence type="ECO:0000256" key="4">
    <source>
        <dbReference type="ARBA" id="ARBA00038543"/>
    </source>
</evidence>
<dbReference type="GO" id="GO:0010389">
    <property type="term" value="P:regulation of G2/M transition of mitotic cell cycle"/>
    <property type="evidence" value="ECO:0007669"/>
    <property type="project" value="TreeGrafter"/>
</dbReference>
<keyword evidence="3 8" id="KW-0067">ATP-binding</keyword>
<dbReference type="GO" id="GO:0005524">
    <property type="term" value="F:ATP binding"/>
    <property type="evidence" value="ECO:0007669"/>
    <property type="project" value="UniProtKB-UniRule"/>
</dbReference>
<dbReference type="Gene3D" id="3.30.200.20">
    <property type="entry name" value="Phosphorylase Kinase, domain 1"/>
    <property type="match status" value="1"/>
</dbReference>
<dbReference type="GeneID" id="94193584"/>
<dbReference type="InterPro" id="IPR011009">
    <property type="entry name" value="Kinase-like_dom_sf"/>
</dbReference>
<dbReference type="SMART" id="SM00220">
    <property type="entry name" value="S_TKc"/>
    <property type="match status" value="1"/>
</dbReference>
<keyword evidence="10" id="KW-0418">Kinase</keyword>
<evidence type="ECO:0000256" key="6">
    <source>
        <dbReference type="ARBA" id="ARBA00041902"/>
    </source>
</evidence>
<name>A0AAV4LQV1_BABCB</name>
<dbReference type="AlphaFoldDB" id="A0AAV4LQV1"/>
<dbReference type="GO" id="GO:0004693">
    <property type="term" value="F:cyclin-dependent protein serine/threonine kinase activity"/>
    <property type="evidence" value="ECO:0007669"/>
    <property type="project" value="TreeGrafter"/>
</dbReference>
<dbReference type="GO" id="GO:0005634">
    <property type="term" value="C:nucleus"/>
    <property type="evidence" value="ECO:0007669"/>
    <property type="project" value="TreeGrafter"/>
</dbReference>
<dbReference type="PROSITE" id="PS00107">
    <property type="entry name" value="PROTEIN_KINASE_ATP"/>
    <property type="match status" value="1"/>
</dbReference>
<feature type="binding site" evidence="8">
    <location>
        <position position="266"/>
    </location>
    <ligand>
        <name>ATP</name>
        <dbReference type="ChEBI" id="CHEBI:30616"/>
    </ligand>
</feature>
<evidence type="ECO:0000256" key="1">
    <source>
        <dbReference type="ARBA" id="ARBA00006485"/>
    </source>
</evidence>
<dbReference type="InterPro" id="IPR008271">
    <property type="entry name" value="Ser/Thr_kinase_AS"/>
</dbReference>
<feature type="domain" description="Protein kinase" evidence="9">
    <location>
        <begin position="237"/>
        <end position="579"/>
    </location>
</feature>
<evidence type="ECO:0000256" key="8">
    <source>
        <dbReference type="PROSITE-ProRule" id="PRU10141"/>
    </source>
</evidence>
<keyword evidence="2 8" id="KW-0547">Nucleotide-binding</keyword>
<organism evidence="10 11">
    <name type="scientific">Babesia caballi</name>
    <dbReference type="NCBI Taxonomy" id="5871"/>
    <lineage>
        <taxon>Eukaryota</taxon>
        <taxon>Sar</taxon>
        <taxon>Alveolata</taxon>
        <taxon>Apicomplexa</taxon>
        <taxon>Aconoidasida</taxon>
        <taxon>Piroplasmida</taxon>
        <taxon>Babesiidae</taxon>
        <taxon>Babesia</taxon>
    </lineage>
</organism>
<dbReference type="InterPro" id="IPR017441">
    <property type="entry name" value="Protein_kinase_ATP_BS"/>
</dbReference>
<dbReference type="RefSeq" id="XP_067714172.1">
    <property type="nucleotide sequence ID" value="XM_067858071.1"/>
</dbReference>